<name>A0A183HQ09_9BILA</name>
<keyword evidence="2" id="KW-1185">Reference proteome</keyword>
<organism evidence="3">
    <name type="scientific">Onchocerca flexuosa</name>
    <dbReference type="NCBI Taxonomy" id="387005"/>
    <lineage>
        <taxon>Eukaryota</taxon>
        <taxon>Metazoa</taxon>
        <taxon>Ecdysozoa</taxon>
        <taxon>Nematoda</taxon>
        <taxon>Chromadorea</taxon>
        <taxon>Rhabditida</taxon>
        <taxon>Spirurina</taxon>
        <taxon>Spiruromorpha</taxon>
        <taxon>Filarioidea</taxon>
        <taxon>Onchocercidae</taxon>
        <taxon>Onchocerca</taxon>
    </lineage>
</organism>
<protein>
    <submittedName>
        <fullName evidence="1 3">Uncharacterized protein</fullName>
    </submittedName>
</protein>
<reference evidence="1 2" key="2">
    <citation type="submission" date="2018-11" db="EMBL/GenBank/DDBJ databases">
        <authorList>
            <consortium name="Pathogen Informatics"/>
        </authorList>
    </citation>
    <scope>NUCLEOTIDE SEQUENCE [LARGE SCALE GENOMIC DNA]</scope>
</reference>
<dbReference type="WBParaSite" id="OFLC_0000957001-mRNA-1">
    <property type="protein sequence ID" value="OFLC_0000957001-mRNA-1"/>
    <property type="gene ID" value="OFLC_0000957001"/>
</dbReference>
<dbReference type="AlphaFoldDB" id="A0A183HQ09"/>
<evidence type="ECO:0000313" key="1">
    <source>
        <dbReference type="EMBL" id="VDO61526.1"/>
    </source>
</evidence>
<accession>A0A183HQ09</accession>
<proteinExistence type="predicted"/>
<dbReference type="EMBL" id="UZAJ01011871">
    <property type="protein sequence ID" value="VDO61526.1"/>
    <property type="molecule type" value="Genomic_DNA"/>
</dbReference>
<evidence type="ECO:0000313" key="2">
    <source>
        <dbReference type="Proteomes" id="UP000267606"/>
    </source>
</evidence>
<dbReference type="STRING" id="387005.A0A183HQ09"/>
<evidence type="ECO:0000313" key="3">
    <source>
        <dbReference type="WBParaSite" id="OFLC_0000957001-mRNA-1"/>
    </source>
</evidence>
<gene>
    <name evidence="1" type="ORF">OFLC_LOCUS9570</name>
</gene>
<reference evidence="3" key="1">
    <citation type="submission" date="2016-06" db="UniProtKB">
        <authorList>
            <consortium name="WormBaseParasite"/>
        </authorList>
    </citation>
    <scope>IDENTIFICATION</scope>
</reference>
<dbReference type="Proteomes" id="UP000267606">
    <property type="component" value="Unassembled WGS sequence"/>
</dbReference>
<sequence>MRQISDNMLQIRDKHVKTISPVPQQLGNFSTAVLPCCNPPHCRCDFLSKERMQWDYTNTINNNDNLETNVPNGISKTKLWNEWEISHMLNNTVINSNNNNNSLINKFQ</sequence>